<sequence>MDFDEYSFADLLSNIVDNRGKTCPVEDEGFPLIATNCIKDDSLYPVFEKIRFVSDDTYKNWFRGHPNAGDIIFVCKGSPGRVAWVKEPVSFCIAQDMVAIRADQKVVDPMFLFSLLRSEQVINKINNMHVGTLIPHFKKGDFKNLYLSIPRDLKLQRAIGLFYFSLSEKIEKNKQINQTLEQMAQALFKSWFVDFEPVKAKMAVLAAGGSQEEATLAAMTAISGKDADALAFFEHEHPEQYAELKTTAELFPSAMQESELGEIPVGWFVGDLSNIALLNTESWSKKNAPESVSYVDLANTKWGVINSVEVYKFSDAPSRARRILRPCDTIVGTVRPGNGSYSYISKPGLTGSTGFAVLTPKARIFSEYIYLCVTSNESIERLAHLADGGAYPAVNADVVLSTQCVLPIESETKEALLKVFSSRTEVFFSYRANNLDVNEVLTSTRDTLLPKLLSGEISLPEAEQIISEEA</sequence>
<dbReference type="GO" id="GO:0003677">
    <property type="term" value="F:DNA binding"/>
    <property type="evidence" value="ECO:0007669"/>
    <property type="project" value="UniProtKB-KW"/>
</dbReference>
<dbReference type="GO" id="GO:0009307">
    <property type="term" value="P:DNA restriction-modification system"/>
    <property type="evidence" value="ECO:0007669"/>
    <property type="project" value="UniProtKB-KW"/>
</dbReference>
<dbReference type="InterPro" id="IPR000055">
    <property type="entry name" value="Restrct_endonuc_typeI_TRD"/>
</dbReference>
<dbReference type="Gene3D" id="3.90.220.20">
    <property type="entry name" value="DNA methylase specificity domains"/>
    <property type="match status" value="2"/>
</dbReference>
<evidence type="ECO:0000256" key="2">
    <source>
        <dbReference type="ARBA" id="ARBA00022747"/>
    </source>
</evidence>
<dbReference type="PANTHER" id="PTHR30408:SF13">
    <property type="entry name" value="TYPE I RESTRICTION ENZYME HINDI SPECIFICITY SUBUNIT"/>
    <property type="match status" value="1"/>
</dbReference>
<keyword evidence="3" id="KW-0238">DNA-binding</keyword>
<dbReference type="AlphaFoldDB" id="A0A702E3M8"/>
<dbReference type="InterPro" id="IPR044946">
    <property type="entry name" value="Restrct_endonuc_typeI_TRD_sf"/>
</dbReference>
<feature type="domain" description="Type I restriction modification DNA specificity" evidence="4">
    <location>
        <begin position="67"/>
        <end position="182"/>
    </location>
</feature>
<dbReference type="PANTHER" id="PTHR30408">
    <property type="entry name" value="TYPE-1 RESTRICTION ENZYME ECOKI SPECIFICITY PROTEIN"/>
    <property type="match status" value="1"/>
</dbReference>
<accession>A0A702E3M8</accession>
<reference evidence="5" key="2">
    <citation type="submission" date="2018-07" db="EMBL/GenBank/DDBJ databases">
        <authorList>
            <consortium name="NCBI Pathogen Detection Project"/>
        </authorList>
    </citation>
    <scope>NUCLEOTIDE SEQUENCE</scope>
    <source>
        <strain evidence="5">973-77</strain>
    </source>
</reference>
<dbReference type="InterPro" id="IPR052021">
    <property type="entry name" value="Type-I_RS_S_subunit"/>
</dbReference>
<name>A0A702E3M8_SALER</name>
<gene>
    <name evidence="5" type="ORF">G0B48_16335</name>
</gene>
<reference evidence="5" key="1">
    <citation type="journal article" date="2018" name="Genome Biol.">
        <title>SKESA: strategic k-mer extension for scrupulous assemblies.</title>
        <authorList>
            <person name="Souvorov A."/>
            <person name="Agarwala R."/>
            <person name="Lipman D.J."/>
        </authorList>
    </citation>
    <scope>NUCLEOTIDE SEQUENCE</scope>
    <source>
        <strain evidence="5">973-77</strain>
    </source>
</reference>
<comment type="similarity">
    <text evidence="1">Belongs to the type-I restriction system S methylase family.</text>
</comment>
<keyword evidence="5" id="KW-0255">Endonuclease</keyword>
<dbReference type="EMBL" id="DAAMGL010000012">
    <property type="protein sequence ID" value="HAC6566710.1"/>
    <property type="molecule type" value="Genomic_DNA"/>
</dbReference>
<evidence type="ECO:0000256" key="3">
    <source>
        <dbReference type="ARBA" id="ARBA00023125"/>
    </source>
</evidence>
<keyword evidence="5" id="KW-0378">Hydrolase</keyword>
<evidence type="ECO:0000256" key="1">
    <source>
        <dbReference type="ARBA" id="ARBA00010923"/>
    </source>
</evidence>
<proteinExistence type="inferred from homology"/>
<keyword evidence="5" id="KW-0540">Nuclease</keyword>
<dbReference type="RefSeq" id="WP_079779673.1">
    <property type="nucleotide sequence ID" value="NZ_MXNZ01000003.1"/>
</dbReference>
<dbReference type="GO" id="GO:0004519">
    <property type="term" value="F:endonuclease activity"/>
    <property type="evidence" value="ECO:0007669"/>
    <property type="project" value="UniProtKB-KW"/>
</dbReference>
<organism evidence="5">
    <name type="scientific">Salmonella enterica</name>
    <name type="common">Salmonella choleraesuis</name>
    <dbReference type="NCBI Taxonomy" id="28901"/>
    <lineage>
        <taxon>Bacteria</taxon>
        <taxon>Pseudomonadati</taxon>
        <taxon>Pseudomonadota</taxon>
        <taxon>Gammaproteobacteria</taxon>
        <taxon>Enterobacterales</taxon>
        <taxon>Enterobacteriaceae</taxon>
        <taxon>Salmonella</taxon>
    </lineage>
</organism>
<evidence type="ECO:0000313" key="5">
    <source>
        <dbReference type="EMBL" id="HAC6566710.1"/>
    </source>
</evidence>
<keyword evidence="2" id="KW-0680">Restriction system</keyword>
<comment type="caution">
    <text evidence="5">The sequence shown here is derived from an EMBL/GenBank/DDBJ whole genome shotgun (WGS) entry which is preliminary data.</text>
</comment>
<dbReference type="Pfam" id="PF01420">
    <property type="entry name" value="Methylase_S"/>
    <property type="match status" value="1"/>
</dbReference>
<evidence type="ECO:0000259" key="4">
    <source>
        <dbReference type="Pfam" id="PF01420"/>
    </source>
</evidence>
<dbReference type="SUPFAM" id="SSF116734">
    <property type="entry name" value="DNA methylase specificity domain"/>
    <property type="match status" value="2"/>
</dbReference>
<protein>
    <submittedName>
        <fullName evidence="5">Restriction endonuclease subunit S</fullName>
    </submittedName>
</protein>